<accession>A0A2U1JK71</accession>
<dbReference type="AlphaFoldDB" id="A0A2U1JK71"/>
<name>A0A2U1JK71_9FLAO</name>
<dbReference type="RefSeq" id="WP_116764806.1">
    <property type="nucleotide sequence ID" value="NZ_QCZH01000040.1"/>
</dbReference>
<protein>
    <submittedName>
        <fullName evidence="1">Uncharacterized protein</fullName>
    </submittedName>
</protein>
<reference evidence="1 2" key="1">
    <citation type="submission" date="2018-04" db="EMBL/GenBank/DDBJ databases">
        <title>Flavobacterium sp. nov., isolated from glacier ice.</title>
        <authorList>
            <person name="Liu Q."/>
            <person name="Xin Y.-H."/>
        </authorList>
    </citation>
    <scope>NUCLEOTIDE SEQUENCE [LARGE SCALE GENOMIC DNA]</scope>
    <source>
        <strain evidence="1 2">LB2P30</strain>
    </source>
</reference>
<comment type="caution">
    <text evidence="1">The sequence shown here is derived from an EMBL/GenBank/DDBJ whole genome shotgun (WGS) entry which is preliminary data.</text>
</comment>
<evidence type="ECO:0000313" key="1">
    <source>
        <dbReference type="EMBL" id="PWA05278.1"/>
    </source>
</evidence>
<gene>
    <name evidence="1" type="ORF">DB891_17180</name>
</gene>
<organism evidence="1 2">
    <name type="scientific">Flavobacterium laiguense</name>
    <dbReference type="NCBI Taxonomy" id="2169409"/>
    <lineage>
        <taxon>Bacteria</taxon>
        <taxon>Pseudomonadati</taxon>
        <taxon>Bacteroidota</taxon>
        <taxon>Flavobacteriia</taxon>
        <taxon>Flavobacteriales</taxon>
        <taxon>Flavobacteriaceae</taxon>
        <taxon>Flavobacterium</taxon>
    </lineage>
</organism>
<proteinExistence type="predicted"/>
<keyword evidence="2" id="KW-1185">Reference proteome</keyword>
<dbReference type="OrthoDB" id="1363777at2"/>
<sequence>MNTNKEIELIIEKYNKAYIKVYGFSEPIYYQNKKYIVFMMHTSYMAGASTRIIIMEKIKSKWIMTHEGSNPNIINCVIKTSCNRRLAIWRNLA</sequence>
<dbReference type="Proteomes" id="UP000245618">
    <property type="component" value="Unassembled WGS sequence"/>
</dbReference>
<evidence type="ECO:0000313" key="2">
    <source>
        <dbReference type="Proteomes" id="UP000245618"/>
    </source>
</evidence>
<dbReference type="EMBL" id="QCZH01000040">
    <property type="protein sequence ID" value="PWA05278.1"/>
    <property type="molecule type" value="Genomic_DNA"/>
</dbReference>